<feature type="compositionally biased region" description="Basic and acidic residues" evidence="2">
    <location>
        <begin position="262"/>
        <end position="273"/>
    </location>
</feature>
<sequence length="283" mass="32064">MAPASASDRAVKSTYPSLVNMSDVVGCFGDEGKYEVHVAMIKKKIYRAKCKLAMSTPVLNFLLIGNNMSANLISYFGGLDKNECMAICVLLCVLGFLAACGIIHWTLALARNSEYLRRLAAEWSAKGAKEATKAQEIQEQALVTREAEVKAKLDLANTRDTDLATRESKLAEERESWIEKVQWLVAAQDSIATIRAKLEQDQRQFRIEVEQFYADISQEKIELEKLRETLKKEQKNIEGEKEQLKLEWGQLIDEKGRLMKTKQQKEAEAERMGFTEGPAYFEK</sequence>
<feature type="region of interest" description="Disordered" evidence="2">
    <location>
        <begin position="262"/>
        <end position="283"/>
    </location>
</feature>
<evidence type="ECO:0000256" key="1">
    <source>
        <dbReference type="SAM" id="Coils"/>
    </source>
</evidence>
<organism evidence="4 5">
    <name type="scientific">Orbilia brochopaga</name>
    <dbReference type="NCBI Taxonomy" id="3140254"/>
    <lineage>
        <taxon>Eukaryota</taxon>
        <taxon>Fungi</taxon>
        <taxon>Dikarya</taxon>
        <taxon>Ascomycota</taxon>
        <taxon>Pezizomycotina</taxon>
        <taxon>Orbiliomycetes</taxon>
        <taxon>Orbiliales</taxon>
        <taxon>Orbiliaceae</taxon>
        <taxon>Orbilia</taxon>
    </lineage>
</organism>
<evidence type="ECO:0000256" key="3">
    <source>
        <dbReference type="SAM" id="Phobius"/>
    </source>
</evidence>
<accession>A0AAV9UIF5</accession>
<dbReference type="EMBL" id="JAVHNQ010000008">
    <property type="protein sequence ID" value="KAK6340856.1"/>
    <property type="molecule type" value="Genomic_DNA"/>
</dbReference>
<reference evidence="4 5" key="1">
    <citation type="submission" date="2019-10" db="EMBL/GenBank/DDBJ databases">
        <authorList>
            <person name="Palmer J.M."/>
        </authorList>
    </citation>
    <scope>NUCLEOTIDE SEQUENCE [LARGE SCALE GENOMIC DNA]</scope>
    <source>
        <strain evidence="4 5">TWF696</strain>
    </source>
</reference>
<keyword evidence="3" id="KW-0472">Membrane</keyword>
<dbReference type="Proteomes" id="UP001375240">
    <property type="component" value="Unassembled WGS sequence"/>
</dbReference>
<feature type="transmembrane region" description="Helical" evidence="3">
    <location>
        <begin position="84"/>
        <end position="110"/>
    </location>
</feature>
<keyword evidence="3" id="KW-1133">Transmembrane helix</keyword>
<keyword evidence="5" id="KW-1185">Reference proteome</keyword>
<dbReference type="AlphaFoldDB" id="A0AAV9UIF5"/>
<keyword evidence="3" id="KW-0812">Transmembrane</keyword>
<feature type="transmembrane region" description="Helical" evidence="3">
    <location>
        <begin position="52"/>
        <end position="78"/>
    </location>
</feature>
<evidence type="ECO:0000256" key="2">
    <source>
        <dbReference type="SAM" id="MobiDB-lite"/>
    </source>
</evidence>
<proteinExistence type="predicted"/>
<protein>
    <submittedName>
        <fullName evidence="4">Uncharacterized protein</fullName>
    </submittedName>
</protein>
<evidence type="ECO:0000313" key="5">
    <source>
        <dbReference type="Proteomes" id="UP001375240"/>
    </source>
</evidence>
<comment type="caution">
    <text evidence="4">The sequence shown here is derived from an EMBL/GenBank/DDBJ whole genome shotgun (WGS) entry which is preliminary data.</text>
</comment>
<feature type="coiled-coil region" evidence="1">
    <location>
        <begin position="184"/>
        <end position="247"/>
    </location>
</feature>
<gene>
    <name evidence="4" type="ORF">TWF696_009174</name>
</gene>
<name>A0AAV9UIF5_9PEZI</name>
<keyword evidence="1" id="KW-0175">Coiled coil</keyword>
<evidence type="ECO:0000313" key="4">
    <source>
        <dbReference type="EMBL" id="KAK6340856.1"/>
    </source>
</evidence>